<evidence type="ECO:0000313" key="2">
    <source>
        <dbReference type="EMBL" id="KAH8690317.1"/>
    </source>
</evidence>
<dbReference type="InterPro" id="IPR001128">
    <property type="entry name" value="Cyt_P450"/>
</dbReference>
<organism evidence="2 3">
    <name type="scientific">Talaromyces proteolyticus</name>
    <dbReference type="NCBI Taxonomy" id="1131652"/>
    <lineage>
        <taxon>Eukaryota</taxon>
        <taxon>Fungi</taxon>
        <taxon>Dikarya</taxon>
        <taxon>Ascomycota</taxon>
        <taxon>Pezizomycotina</taxon>
        <taxon>Eurotiomycetes</taxon>
        <taxon>Eurotiomycetidae</taxon>
        <taxon>Eurotiales</taxon>
        <taxon>Trichocomaceae</taxon>
        <taxon>Talaromyces</taxon>
        <taxon>Talaromyces sect. Bacilispori</taxon>
    </lineage>
</organism>
<dbReference type="GO" id="GO:0005506">
    <property type="term" value="F:iron ion binding"/>
    <property type="evidence" value="ECO:0007669"/>
    <property type="project" value="InterPro"/>
</dbReference>
<dbReference type="GO" id="GO:0004497">
    <property type="term" value="F:monooxygenase activity"/>
    <property type="evidence" value="ECO:0007669"/>
    <property type="project" value="InterPro"/>
</dbReference>
<keyword evidence="1" id="KW-1133">Transmembrane helix</keyword>
<evidence type="ECO:0000256" key="1">
    <source>
        <dbReference type="SAM" id="Phobius"/>
    </source>
</evidence>
<reference evidence="2" key="1">
    <citation type="submission" date="2021-12" db="EMBL/GenBank/DDBJ databases">
        <title>Convergent genome expansion in fungi linked to evolution of root-endophyte symbiosis.</title>
        <authorList>
            <consortium name="DOE Joint Genome Institute"/>
            <person name="Ke Y.-H."/>
            <person name="Bonito G."/>
            <person name="Liao H.-L."/>
            <person name="Looney B."/>
            <person name="Rojas-Flechas A."/>
            <person name="Nash J."/>
            <person name="Hameed K."/>
            <person name="Schadt C."/>
            <person name="Martin F."/>
            <person name="Crous P.W."/>
            <person name="Miettinen O."/>
            <person name="Magnuson J.K."/>
            <person name="Labbe J."/>
            <person name="Jacobson D."/>
            <person name="Doktycz M.J."/>
            <person name="Veneault-Fourrey C."/>
            <person name="Kuo A."/>
            <person name="Mondo S."/>
            <person name="Calhoun S."/>
            <person name="Riley R."/>
            <person name="Ohm R."/>
            <person name="LaButti K."/>
            <person name="Andreopoulos B."/>
            <person name="Pangilinan J."/>
            <person name="Nolan M."/>
            <person name="Tritt A."/>
            <person name="Clum A."/>
            <person name="Lipzen A."/>
            <person name="Daum C."/>
            <person name="Barry K."/>
            <person name="Grigoriev I.V."/>
            <person name="Vilgalys R."/>
        </authorList>
    </citation>
    <scope>NUCLEOTIDE SEQUENCE</scope>
    <source>
        <strain evidence="2">PMI_201</strain>
    </source>
</reference>
<dbReference type="Pfam" id="PF00067">
    <property type="entry name" value="p450"/>
    <property type="match status" value="1"/>
</dbReference>
<evidence type="ECO:0000313" key="3">
    <source>
        <dbReference type="Proteomes" id="UP001201262"/>
    </source>
</evidence>
<sequence>MLDQWLGAKTTEGEVIPMRDIEDQLVTHVLGGPYALATILGGLGALMASYPRIMRRAQQEIDDALVRGILSQPSPLYSECCQLQYVSACIREALRITSTASPRWRSSDRVLNLLGQDTRPRTAIATSPFAISTSKSIYGTDTNLF</sequence>
<dbReference type="GO" id="GO:0020037">
    <property type="term" value="F:heme binding"/>
    <property type="evidence" value="ECO:0007669"/>
    <property type="project" value="InterPro"/>
</dbReference>
<dbReference type="Proteomes" id="UP001201262">
    <property type="component" value="Unassembled WGS sequence"/>
</dbReference>
<dbReference type="Gene3D" id="1.10.630.10">
    <property type="entry name" value="Cytochrome P450"/>
    <property type="match status" value="1"/>
</dbReference>
<feature type="transmembrane region" description="Helical" evidence="1">
    <location>
        <begin position="25"/>
        <end position="48"/>
    </location>
</feature>
<dbReference type="AlphaFoldDB" id="A0AAD4KEG8"/>
<keyword evidence="1" id="KW-0812">Transmembrane</keyword>
<dbReference type="InterPro" id="IPR036396">
    <property type="entry name" value="Cyt_P450_sf"/>
</dbReference>
<name>A0AAD4KEG8_9EURO</name>
<dbReference type="GeneID" id="70251534"/>
<dbReference type="RefSeq" id="XP_046066600.1">
    <property type="nucleotide sequence ID" value="XM_046221247.1"/>
</dbReference>
<accession>A0AAD4KEG8</accession>
<gene>
    <name evidence="2" type="ORF">BGW36DRAFT_433266</name>
</gene>
<dbReference type="EMBL" id="JAJTJA010000014">
    <property type="protein sequence ID" value="KAH8690317.1"/>
    <property type="molecule type" value="Genomic_DNA"/>
</dbReference>
<dbReference type="GO" id="GO:0016705">
    <property type="term" value="F:oxidoreductase activity, acting on paired donors, with incorporation or reduction of molecular oxygen"/>
    <property type="evidence" value="ECO:0007669"/>
    <property type="project" value="InterPro"/>
</dbReference>
<evidence type="ECO:0008006" key="4">
    <source>
        <dbReference type="Google" id="ProtNLM"/>
    </source>
</evidence>
<keyword evidence="3" id="KW-1185">Reference proteome</keyword>
<dbReference type="SUPFAM" id="SSF48264">
    <property type="entry name" value="Cytochrome P450"/>
    <property type="match status" value="1"/>
</dbReference>
<comment type="caution">
    <text evidence="2">The sequence shown here is derived from an EMBL/GenBank/DDBJ whole genome shotgun (WGS) entry which is preliminary data.</text>
</comment>
<protein>
    <recommendedName>
        <fullName evidence="4">Cytochrome P450</fullName>
    </recommendedName>
</protein>
<proteinExistence type="predicted"/>
<keyword evidence="1" id="KW-0472">Membrane</keyword>